<dbReference type="Proteomes" id="UP000198694">
    <property type="component" value="Unassembled WGS sequence"/>
</dbReference>
<evidence type="ECO:0000313" key="1">
    <source>
        <dbReference type="EMBL" id="SDK30542.1"/>
    </source>
</evidence>
<sequence length="269" mass="30864">MSDFIKSASFEHRFWLQVLGDHSRFIRDSLYPSETGDIRKARSFVETFDQLLQQTDALTSTNVIAFTKQAETAVDQMKDFKLSIIKRHLTGKIGIHLTPTFINHMVNELEEYQLVISFLKQGEEPPIFHELHHHLVWLVDASGHAGAINDNLDGVEKRLKKKSKNFSKHFDQFYLKAIELTGYLRANLDSFPALSKFNSDVQVEINLFKTFLHELEEMELSETVLGTFSGLMADHMFREECYYLTKLAEASNTSSPNCNPAAPRTLDPY</sequence>
<proteinExistence type="predicted"/>
<dbReference type="EMBL" id="FNFL01000004">
    <property type="protein sequence ID" value="SDK30542.1"/>
    <property type="molecule type" value="Genomic_DNA"/>
</dbReference>
<dbReference type="SUPFAM" id="SSF158430">
    <property type="entry name" value="Bacillus cereus metalloprotein-like"/>
    <property type="match status" value="2"/>
</dbReference>
<dbReference type="Gene3D" id="1.20.1260.120">
    <property type="entry name" value="Protein of unknown function DUF2935"/>
    <property type="match status" value="1"/>
</dbReference>
<gene>
    <name evidence="1" type="ORF">SAMN05216243_2714</name>
</gene>
<evidence type="ECO:0008006" key="3">
    <source>
        <dbReference type="Google" id="ProtNLM"/>
    </source>
</evidence>
<dbReference type="RefSeq" id="WP_093215189.1">
    <property type="nucleotide sequence ID" value="NZ_FNFL01000004.1"/>
</dbReference>
<dbReference type="AlphaFoldDB" id="A0A1G9ATB3"/>
<evidence type="ECO:0000313" key="2">
    <source>
        <dbReference type="Proteomes" id="UP000198694"/>
    </source>
</evidence>
<dbReference type="Pfam" id="PF11155">
    <property type="entry name" value="DUF2935"/>
    <property type="match status" value="2"/>
</dbReference>
<dbReference type="InterPro" id="IPR021328">
    <property type="entry name" value="CotB-like"/>
</dbReference>
<organism evidence="1 2">
    <name type="scientific">Sediminibacillus albus</name>
    <dbReference type="NCBI Taxonomy" id="407036"/>
    <lineage>
        <taxon>Bacteria</taxon>
        <taxon>Bacillati</taxon>
        <taxon>Bacillota</taxon>
        <taxon>Bacilli</taxon>
        <taxon>Bacillales</taxon>
        <taxon>Bacillaceae</taxon>
        <taxon>Sediminibacillus</taxon>
    </lineage>
</organism>
<reference evidence="1 2" key="1">
    <citation type="submission" date="2016-10" db="EMBL/GenBank/DDBJ databases">
        <authorList>
            <person name="de Groot N.N."/>
        </authorList>
    </citation>
    <scope>NUCLEOTIDE SEQUENCE [LARGE SCALE GENOMIC DNA]</scope>
    <source>
        <strain evidence="1 2">CGMCC 1.6502</strain>
    </source>
</reference>
<protein>
    <recommendedName>
        <fullName evidence="3">DUF2935 domain-containing protein</fullName>
    </recommendedName>
</protein>
<name>A0A1G9ATB3_9BACI</name>
<dbReference type="OrthoDB" id="1633927at2"/>
<dbReference type="STRING" id="407036.SAMN05216243_2714"/>
<keyword evidence="2" id="KW-1185">Reference proteome</keyword>
<accession>A0A1G9ATB3</accession>